<reference evidence="3" key="1">
    <citation type="submission" date="2016-06" db="UniProtKB">
        <authorList>
            <consortium name="WormBaseParasite"/>
        </authorList>
    </citation>
    <scope>IDENTIFICATION</scope>
</reference>
<accession>A0A183JN31</accession>
<proteinExistence type="predicted"/>
<organism evidence="3">
    <name type="scientific">Schistosoma curassoni</name>
    <dbReference type="NCBI Taxonomy" id="6186"/>
    <lineage>
        <taxon>Eukaryota</taxon>
        <taxon>Metazoa</taxon>
        <taxon>Spiralia</taxon>
        <taxon>Lophotrochozoa</taxon>
        <taxon>Platyhelminthes</taxon>
        <taxon>Trematoda</taxon>
        <taxon>Digenea</taxon>
        <taxon>Strigeidida</taxon>
        <taxon>Schistosomatoidea</taxon>
        <taxon>Schistosomatidae</taxon>
        <taxon>Schistosoma</taxon>
    </lineage>
</organism>
<keyword evidence="2" id="KW-1185">Reference proteome</keyword>
<name>A0A183JN31_9TREM</name>
<evidence type="ECO:0000313" key="2">
    <source>
        <dbReference type="Proteomes" id="UP000279833"/>
    </source>
</evidence>
<dbReference type="Gene3D" id="3.10.330.70">
    <property type="match status" value="1"/>
</dbReference>
<dbReference type="Proteomes" id="UP000279833">
    <property type="component" value="Unassembled WGS sequence"/>
</dbReference>
<gene>
    <name evidence="1" type="ORF">SCUD_LOCUS4116</name>
</gene>
<evidence type="ECO:0000313" key="3">
    <source>
        <dbReference type="WBParaSite" id="SCUD_0000411601-mRNA-1"/>
    </source>
</evidence>
<dbReference type="AlphaFoldDB" id="A0A183JN31"/>
<sequence length="103" mass="12064">MVQETNDPIFSSAIAIRRNVNWFKDGPPEKGSLIKVLWDDGMEYAGTYEGTTSEQWEVQLESGEIRVFNREQFYVQPKTKYSDSKSKQCIRFFSFIHSFLSYC</sequence>
<dbReference type="EMBL" id="UZAK01005140">
    <property type="protein sequence ID" value="VDO86670.1"/>
    <property type="molecule type" value="Genomic_DNA"/>
</dbReference>
<reference evidence="1" key="2">
    <citation type="submission" date="2018-11" db="EMBL/GenBank/DDBJ databases">
        <authorList>
            <consortium name="Pathogen Informatics"/>
        </authorList>
    </citation>
    <scope>NUCLEOTIDE SEQUENCE [LARGE SCALE GENOMIC DNA]</scope>
    <source>
        <strain evidence="1">Dakar</strain>
    </source>
</reference>
<dbReference type="STRING" id="6186.A0A183JN31"/>
<dbReference type="WBParaSite" id="SCUD_0000411601-mRNA-1">
    <property type="protein sequence ID" value="SCUD_0000411601-mRNA-1"/>
    <property type="gene ID" value="SCUD_0000411601"/>
</dbReference>
<protein>
    <submittedName>
        <fullName evidence="3">DUF3553 domain-containing protein</fullName>
    </submittedName>
</protein>
<evidence type="ECO:0000313" key="1">
    <source>
        <dbReference type="EMBL" id="VDO86670.1"/>
    </source>
</evidence>